<evidence type="ECO:0000256" key="1">
    <source>
        <dbReference type="ARBA" id="ARBA00003681"/>
    </source>
</evidence>
<dbReference type="PANTHER" id="PTHR33705:SF2">
    <property type="entry name" value="PHOSPHOCARRIER PROTEIN NPR"/>
    <property type="match status" value="1"/>
</dbReference>
<dbReference type="Gene3D" id="3.30.1340.10">
    <property type="entry name" value="HPr-like"/>
    <property type="match status" value="1"/>
</dbReference>
<proteinExistence type="predicted"/>
<dbReference type="PRINTS" id="PR00107">
    <property type="entry name" value="PHOSPHOCPHPR"/>
</dbReference>
<comment type="subcellular location">
    <subcellularLocation>
        <location evidence="2">Cytoplasm</location>
    </subcellularLocation>
</comment>
<dbReference type="PANTHER" id="PTHR33705">
    <property type="entry name" value="PHOSPHOCARRIER PROTEIN HPR"/>
    <property type="match status" value="1"/>
</dbReference>
<dbReference type="InterPro" id="IPR050399">
    <property type="entry name" value="HPr"/>
</dbReference>
<gene>
    <name evidence="7" type="ORF">CVS30_05240</name>
</gene>
<dbReference type="PROSITE" id="PS51350">
    <property type="entry name" value="PTS_HPR_DOM"/>
    <property type="match status" value="1"/>
</dbReference>
<feature type="domain" description="HPr" evidence="6">
    <location>
        <begin position="1"/>
        <end position="92"/>
    </location>
</feature>
<dbReference type="RefSeq" id="WP_110484270.1">
    <property type="nucleotide sequence ID" value="NZ_QJVC01000003.1"/>
</dbReference>
<comment type="caution">
    <text evidence="7">The sequence shown here is derived from an EMBL/GenBank/DDBJ whole genome shotgun (WGS) entry which is preliminary data.</text>
</comment>
<dbReference type="InterPro" id="IPR035895">
    <property type="entry name" value="HPr-like_sf"/>
</dbReference>
<dbReference type="SUPFAM" id="SSF55594">
    <property type="entry name" value="HPr-like"/>
    <property type="match status" value="1"/>
</dbReference>
<sequence>MSERTAIIASSVGLHARPAAIFTAAVAELDLEVTIAMEGEPADDAMEADSILSLMSLGAAHGDVVVLRAEGPGADEALERLVQILETDHDAA</sequence>
<comment type="function">
    <text evidence="1">General (non sugar-specific) component of the phosphoenolpyruvate-dependent sugar phosphotransferase system (sugar PTS). This major carbohydrate active-transport system catalyzes the phosphorylation of incoming sugar substrates concomitantly with their translocation across the cell membrane. The phosphoryl group from phosphoenolpyruvate (PEP) is transferred to the phosphoryl carrier protein HPr by enzyme I. Phospho-HPr then transfers it to the PTS EIIA domain.</text>
</comment>
<reference evidence="7 8" key="1">
    <citation type="submission" date="2018-05" db="EMBL/GenBank/DDBJ databases">
        <title>Genetic diversity of glacier-inhabiting Cryobacterium bacteria in China and description of Cryobacterium mengkeensis sp. nov. and Arthrobacter glacialis sp. nov.</title>
        <authorList>
            <person name="Liu Q."/>
            <person name="Xin Y.-H."/>
        </authorList>
    </citation>
    <scope>NUCLEOTIDE SEQUENCE [LARGE SCALE GENOMIC DNA]</scope>
    <source>
        <strain evidence="7 8">B7</strain>
    </source>
</reference>
<keyword evidence="5" id="KW-0598">Phosphotransferase system</keyword>
<dbReference type="InterPro" id="IPR001020">
    <property type="entry name" value="PTS_HPr_His_P_site"/>
</dbReference>
<dbReference type="GO" id="GO:0005737">
    <property type="term" value="C:cytoplasm"/>
    <property type="evidence" value="ECO:0007669"/>
    <property type="project" value="UniProtKB-SubCell"/>
</dbReference>
<dbReference type="OrthoDB" id="9809047at2"/>
<dbReference type="PROSITE" id="PS00369">
    <property type="entry name" value="PTS_HPR_HIS"/>
    <property type="match status" value="1"/>
</dbReference>
<dbReference type="CDD" id="cd00367">
    <property type="entry name" value="PTS-HPr_like"/>
    <property type="match status" value="1"/>
</dbReference>
<evidence type="ECO:0000256" key="4">
    <source>
        <dbReference type="ARBA" id="ARBA00022490"/>
    </source>
</evidence>
<evidence type="ECO:0000313" key="7">
    <source>
        <dbReference type="EMBL" id="PYI39366.1"/>
    </source>
</evidence>
<dbReference type="GO" id="GO:0009401">
    <property type="term" value="P:phosphoenolpyruvate-dependent sugar phosphotransferase system"/>
    <property type="evidence" value="ECO:0007669"/>
    <property type="project" value="UniProtKB-KW"/>
</dbReference>
<dbReference type="Pfam" id="PF00381">
    <property type="entry name" value="PTS-HPr"/>
    <property type="match status" value="1"/>
</dbReference>
<evidence type="ECO:0000256" key="2">
    <source>
        <dbReference type="ARBA" id="ARBA00004496"/>
    </source>
</evidence>
<keyword evidence="8" id="KW-1185">Reference proteome</keyword>
<name>A0A2V5JMK8_9MICC</name>
<evidence type="ECO:0000259" key="6">
    <source>
        <dbReference type="PROSITE" id="PS51350"/>
    </source>
</evidence>
<keyword evidence="4" id="KW-0963">Cytoplasm</keyword>
<evidence type="ECO:0000256" key="5">
    <source>
        <dbReference type="ARBA" id="ARBA00022683"/>
    </source>
</evidence>
<dbReference type="EMBL" id="QJVC01000003">
    <property type="protein sequence ID" value="PYI39366.1"/>
    <property type="molecule type" value="Genomic_DNA"/>
</dbReference>
<protein>
    <recommendedName>
        <fullName evidence="3">Phosphocarrier protein HPr</fullName>
    </recommendedName>
</protein>
<dbReference type="AlphaFoldDB" id="A0A2V5JMK8"/>
<dbReference type="Proteomes" id="UP000247980">
    <property type="component" value="Unassembled WGS sequence"/>
</dbReference>
<dbReference type="InterPro" id="IPR000032">
    <property type="entry name" value="HPr-like"/>
</dbReference>
<evidence type="ECO:0000256" key="3">
    <source>
        <dbReference type="ARBA" id="ARBA00020422"/>
    </source>
</evidence>
<dbReference type="NCBIfam" id="TIGR01003">
    <property type="entry name" value="PTS_HPr_family"/>
    <property type="match status" value="1"/>
</dbReference>
<organism evidence="7 8">
    <name type="scientific">Arthrobacter psychrolactophilus</name>
    <dbReference type="NCBI Taxonomy" id="92442"/>
    <lineage>
        <taxon>Bacteria</taxon>
        <taxon>Bacillati</taxon>
        <taxon>Actinomycetota</taxon>
        <taxon>Actinomycetes</taxon>
        <taxon>Micrococcales</taxon>
        <taxon>Micrococcaceae</taxon>
        <taxon>Arthrobacter</taxon>
    </lineage>
</organism>
<accession>A0A2V5JMK8</accession>
<evidence type="ECO:0000313" key="8">
    <source>
        <dbReference type="Proteomes" id="UP000247980"/>
    </source>
</evidence>